<evidence type="ECO:0000256" key="6">
    <source>
        <dbReference type="HAMAP-Rule" id="MF_01515"/>
    </source>
</evidence>
<feature type="transmembrane region" description="Helical" evidence="6">
    <location>
        <begin position="6"/>
        <end position="27"/>
    </location>
</feature>
<evidence type="ECO:0000256" key="1">
    <source>
        <dbReference type="ARBA" id="ARBA00004651"/>
    </source>
</evidence>
<sequence>METLLAAPIGALLIFTLRILDVSMSIMRMILAVRGHRGVAAVIGFFEVLLWLVAVGTALEHLDSWLHIVGYAAGFAAGNYVGVWVEERFAMGTNVVRAILPQVEHADGGTAGGAAAHALRESGYAVTEMHGRGRESAVEILNVVVPRKRVSEVMGIVQAHTSKAFVTVEEVRSAHGGRVRPGGRKTPFLVGG</sequence>
<keyword evidence="2 6" id="KW-1003">Cell membrane</keyword>
<feature type="transmembrane region" description="Helical" evidence="6">
    <location>
        <begin position="65"/>
        <end position="85"/>
    </location>
</feature>
<evidence type="ECO:0000259" key="8">
    <source>
        <dbReference type="Pfam" id="PF18955"/>
    </source>
</evidence>
<dbReference type="RefSeq" id="WP_095512665.1">
    <property type="nucleotide sequence ID" value="NZ_MQWD01000010.1"/>
</dbReference>
<evidence type="ECO:0000313" key="10">
    <source>
        <dbReference type="Proteomes" id="UP000216339"/>
    </source>
</evidence>
<dbReference type="Proteomes" id="UP000216339">
    <property type="component" value="Unassembled WGS sequence"/>
</dbReference>
<reference evidence="9 10" key="1">
    <citation type="submission" date="2016-11" db="EMBL/GenBank/DDBJ databases">
        <title>Study of marine rhodopsin-containing bacteria.</title>
        <authorList>
            <person name="Yoshizawa S."/>
            <person name="Kumagai Y."/>
            <person name="Kogure K."/>
        </authorList>
    </citation>
    <scope>NUCLEOTIDE SEQUENCE [LARGE SCALE GENOMIC DNA]</scope>
    <source>
        <strain evidence="9 10">SAORIC-28</strain>
    </source>
</reference>
<dbReference type="PANTHER" id="PTHR40060">
    <property type="entry name" value="UPF0316 PROTEIN YEBE"/>
    <property type="match status" value="1"/>
</dbReference>
<dbReference type="InterPro" id="IPR019264">
    <property type="entry name" value="DUF2179"/>
</dbReference>
<protein>
    <recommendedName>
        <fullName evidence="6">UPF0316 protein BSZ37_21230</fullName>
    </recommendedName>
</protein>
<name>A0A271ISR7_9BACT</name>
<keyword evidence="4 6" id="KW-1133">Transmembrane helix</keyword>
<evidence type="ECO:0000256" key="5">
    <source>
        <dbReference type="ARBA" id="ARBA00023136"/>
    </source>
</evidence>
<dbReference type="Pfam" id="PF10035">
    <property type="entry name" value="DUF2179"/>
    <property type="match status" value="1"/>
</dbReference>
<proteinExistence type="inferred from homology"/>
<dbReference type="GO" id="GO:0005886">
    <property type="term" value="C:plasma membrane"/>
    <property type="evidence" value="ECO:0007669"/>
    <property type="project" value="UniProtKB-SubCell"/>
</dbReference>
<evidence type="ECO:0000256" key="3">
    <source>
        <dbReference type="ARBA" id="ARBA00022692"/>
    </source>
</evidence>
<dbReference type="EMBL" id="MQWD01000010">
    <property type="protein sequence ID" value="PAP74187.1"/>
    <property type="molecule type" value="Genomic_DNA"/>
</dbReference>
<comment type="caution">
    <text evidence="9">The sequence shown here is derived from an EMBL/GenBank/DDBJ whole genome shotgun (WGS) entry which is preliminary data.</text>
</comment>
<keyword evidence="3 6" id="KW-0812">Transmembrane</keyword>
<dbReference type="PANTHER" id="PTHR40060:SF1">
    <property type="entry name" value="UPF0316 PROTEIN YEBE"/>
    <property type="match status" value="1"/>
</dbReference>
<comment type="similarity">
    <text evidence="6">Belongs to the UPF0316 family.</text>
</comment>
<feature type="domain" description="DUF5698" evidence="8">
    <location>
        <begin position="27"/>
        <end position="83"/>
    </location>
</feature>
<keyword evidence="5 6" id="KW-0472">Membrane</keyword>
<dbReference type="AlphaFoldDB" id="A0A271ISR7"/>
<organism evidence="9 10">
    <name type="scientific">Rubrivirga marina</name>
    <dbReference type="NCBI Taxonomy" id="1196024"/>
    <lineage>
        <taxon>Bacteria</taxon>
        <taxon>Pseudomonadati</taxon>
        <taxon>Rhodothermota</taxon>
        <taxon>Rhodothermia</taxon>
        <taxon>Rhodothermales</taxon>
        <taxon>Rubricoccaceae</taxon>
        <taxon>Rubrivirga</taxon>
    </lineage>
</organism>
<dbReference type="CDD" id="cd16381">
    <property type="entry name" value="YitT_C_like_1"/>
    <property type="match status" value="1"/>
</dbReference>
<evidence type="ECO:0000259" key="7">
    <source>
        <dbReference type="Pfam" id="PF10035"/>
    </source>
</evidence>
<feature type="domain" description="DUF2179" evidence="7">
    <location>
        <begin position="125"/>
        <end position="176"/>
    </location>
</feature>
<evidence type="ECO:0000256" key="2">
    <source>
        <dbReference type="ARBA" id="ARBA00022475"/>
    </source>
</evidence>
<dbReference type="InterPro" id="IPR022930">
    <property type="entry name" value="UPF0316"/>
</dbReference>
<keyword evidence="10" id="KW-1185">Reference proteome</keyword>
<dbReference type="HAMAP" id="MF_01515">
    <property type="entry name" value="UPF0316"/>
    <property type="match status" value="1"/>
</dbReference>
<evidence type="ECO:0000313" key="9">
    <source>
        <dbReference type="EMBL" id="PAP74187.1"/>
    </source>
</evidence>
<dbReference type="Pfam" id="PF18955">
    <property type="entry name" value="DUF5698"/>
    <property type="match status" value="1"/>
</dbReference>
<evidence type="ECO:0000256" key="4">
    <source>
        <dbReference type="ARBA" id="ARBA00022989"/>
    </source>
</evidence>
<accession>A0A271ISR7</accession>
<feature type="transmembrane region" description="Helical" evidence="6">
    <location>
        <begin position="39"/>
        <end position="59"/>
    </location>
</feature>
<dbReference type="InterPro" id="IPR044035">
    <property type="entry name" value="DUF5698"/>
</dbReference>
<dbReference type="OrthoDB" id="48231at2"/>
<comment type="subcellular location">
    <subcellularLocation>
        <location evidence="1 6">Cell membrane</location>
        <topology evidence="1 6">Multi-pass membrane protein</topology>
    </subcellularLocation>
</comment>
<gene>
    <name evidence="9" type="ORF">BSZ37_21230</name>
</gene>